<dbReference type="GO" id="GO:0005829">
    <property type="term" value="C:cytosol"/>
    <property type="evidence" value="ECO:0007669"/>
    <property type="project" value="TreeGrafter"/>
</dbReference>
<dbReference type="Gene3D" id="3.30.870.10">
    <property type="entry name" value="Endonuclease Chain A"/>
    <property type="match status" value="1"/>
</dbReference>
<dbReference type="STRING" id="869209.Tresu_0570"/>
<sequence length="1015" mass="115693">MTKRDFLLSLSKDELVELIFGFSETNREAGDFIQKKIYQAEAFGQNNKQENLLENPKAMNAEVPAAEISAYTNAINRFSSPEEKIALFKSLFSGRTDVFALRWHNEKSNKSGYSPVCKNKWLSGKCDLKKYSCAACPFKFPESLSDSRIYNHLAGKDLYCRDVIGIYPLLLDNCCNFLAFDFDSHKKNFENTEKSDDAANDNSNSEKWKNDVRAVFKTCGEYSIFHSVEISRSGNGAHLWIFFSEKIKAKTARQFGSLILQASMLKNHSISFESFDRMFPNQDEIPNGGYGNLIALPLQGRAVKEKHSVFTDEYFLPYDDQWKYLSSVQKLSEKEIIEISEQIQKKLGFSIPLCNEENPFENKKPLSNSFKSKDTENEELNSSDFSQKVKITLTNRIEIQKAGISEKALYILRRTAVFLNPEYYKNLRLHLPLYNIPRFIDCSKGNEKCLLLPRGLLDETLETLKSANAGYEIADKREGGTKIDLAFKAELYDEQKLALTEMLKNDTGILSAGTGFGKTVTAAALIARRKTNTLILVQTHALLEQWKKSVKTFLDFDPGTIASRKDKSTGIVDIAIIKSLTENNSDRIKPRTHKYGMVIIDECHHVSAFSTENLVSSFCAKYVYGLTATPIRRDGHQKIIFYQCGKILFSTSSKQMNKMQNFDHYFIPRFSNFHFNPDSNTTDKNRSINNYYAELIKNEARNELIAEDVKNAVKNGRTPLVLSDRIEHLETLEKRLKNSAKNVILITGRGTSKQKKTQLEKLNSIPKEESLIVLATGKYAGEGFDQPRLDTLMLVFPFSWKGTLAQYCGRLHRNFAGKNEVQIYDYVDFRIPVFDRMYQNRLKGYRQLGYSVKVDDEKSAGQQQNARSKIYSFAEYKTDFENDLACAKKSVTLFLPYLTKTQTQNFIHFALKNIPDGARVLVFTKRAATAENRKKQDAMILQLENAGAKVEKRNELSQKTAIIDEKILWYGSVNFLSAPNFHTPSPQENEECTIRIFSAAVAQEIEAEMVGKEEE</sequence>
<dbReference type="SUPFAM" id="SSF52540">
    <property type="entry name" value="P-loop containing nucleoside triphosphate hydrolases"/>
    <property type="match status" value="2"/>
</dbReference>
<feature type="domain" description="Helicase ATP-binding" evidence="2">
    <location>
        <begin position="499"/>
        <end position="648"/>
    </location>
</feature>
<reference evidence="3 4" key="1">
    <citation type="journal article" date="2011" name="Stand. Genomic Sci.">
        <title>Complete genome sequence of Treponema succinifaciens type strain (6091).</title>
        <authorList>
            <person name="Han C."/>
            <person name="Gronow S."/>
            <person name="Teshima H."/>
            <person name="Lapidus A."/>
            <person name="Nolan M."/>
            <person name="Lucas S."/>
            <person name="Hammon N."/>
            <person name="Deshpande S."/>
            <person name="Cheng J.F."/>
            <person name="Zeytun A."/>
            <person name="Tapia R."/>
            <person name="Goodwin L."/>
            <person name="Pitluck S."/>
            <person name="Liolios K."/>
            <person name="Pagani I."/>
            <person name="Ivanova N."/>
            <person name="Mavromatis K."/>
            <person name="Mikhailova N."/>
            <person name="Huntemann M."/>
            <person name="Pati A."/>
            <person name="Chen A."/>
            <person name="Palaniappan K."/>
            <person name="Land M."/>
            <person name="Hauser L."/>
            <person name="Brambilla E.M."/>
            <person name="Rohde M."/>
            <person name="Goker M."/>
            <person name="Woyke T."/>
            <person name="Bristow J."/>
            <person name="Eisen J.A."/>
            <person name="Markowitz V."/>
            <person name="Hugenholtz P."/>
            <person name="Kyrpides N.C."/>
            <person name="Klenk H.P."/>
            <person name="Detter J.C."/>
        </authorList>
    </citation>
    <scope>NUCLEOTIDE SEQUENCE [LARGE SCALE GENOMIC DNA]</scope>
    <source>
        <strain evidence="4">ATCC 33096 / DSM 2489 / 6091</strain>
    </source>
</reference>
<dbReference type="GO" id="GO:0003677">
    <property type="term" value="F:DNA binding"/>
    <property type="evidence" value="ECO:0007669"/>
    <property type="project" value="InterPro"/>
</dbReference>
<dbReference type="OrthoDB" id="9802848at2"/>
<dbReference type="CDD" id="cd18785">
    <property type="entry name" value="SF2_C"/>
    <property type="match status" value="1"/>
</dbReference>
<dbReference type="AlphaFoldDB" id="F2NRG9"/>
<dbReference type="GO" id="GO:0005524">
    <property type="term" value="F:ATP binding"/>
    <property type="evidence" value="ECO:0007669"/>
    <property type="project" value="InterPro"/>
</dbReference>
<dbReference type="RefSeq" id="WP_013700818.1">
    <property type="nucleotide sequence ID" value="NC_015385.1"/>
</dbReference>
<dbReference type="EMBL" id="CP002631">
    <property type="protein sequence ID" value="AEB13511.1"/>
    <property type="molecule type" value="Genomic_DNA"/>
</dbReference>
<evidence type="ECO:0000259" key="2">
    <source>
        <dbReference type="PROSITE" id="PS51192"/>
    </source>
</evidence>
<evidence type="ECO:0000256" key="1">
    <source>
        <dbReference type="SAM" id="MobiDB-lite"/>
    </source>
</evidence>
<gene>
    <name evidence="3" type="ordered locus">Tresu_0570</name>
</gene>
<dbReference type="Pfam" id="PF13091">
    <property type="entry name" value="PLDc_2"/>
    <property type="match status" value="1"/>
</dbReference>
<dbReference type="Gene3D" id="3.40.50.300">
    <property type="entry name" value="P-loop containing nucleotide triphosphate hydrolases"/>
    <property type="match status" value="2"/>
</dbReference>
<dbReference type="GeneID" id="302997773"/>
<dbReference type="CDD" id="cd09126">
    <property type="entry name" value="PLDc_C_DEXD_like"/>
    <property type="match status" value="1"/>
</dbReference>
<dbReference type="InterPro" id="IPR027417">
    <property type="entry name" value="P-loop_NTPase"/>
</dbReference>
<dbReference type="PROSITE" id="PS51192">
    <property type="entry name" value="HELICASE_ATP_BIND_1"/>
    <property type="match status" value="1"/>
</dbReference>
<dbReference type="InterPro" id="IPR006935">
    <property type="entry name" value="Helicase/UvrB_N"/>
</dbReference>
<dbReference type="PANTHER" id="PTHR47396:SF1">
    <property type="entry name" value="ATP-DEPENDENT HELICASE IRC3-RELATED"/>
    <property type="match status" value="1"/>
</dbReference>
<evidence type="ECO:0000313" key="4">
    <source>
        <dbReference type="Proteomes" id="UP000006852"/>
    </source>
</evidence>
<dbReference type="Proteomes" id="UP000006852">
    <property type="component" value="Chromosome"/>
</dbReference>
<feature type="region of interest" description="Disordered" evidence="1">
    <location>
        <begin position="360"/>
        <end position="381"/>
    </location>
</feature>
<dbReference type="Pfam" id="PF04851">
    <property type="entry name" value="ResIII"/>
    <property type="match status" value="1"/>
</dbReference>
<accession>F2NRG9</accession>
<dbReference type="eggNOG" id="COG1061">
    <property type="taxonomic scope" value="Bacteria"/>
</dbReference>
<dbReference type="eggNOG" id="COG4951">
    <property type="taxonomic scope" value="Bacteria"/>
</dbReference>
<dbReference type="Pfam" id="PF22548">
    <property type="entry name" value="AEP-TOTE"/>
    <property type="match status" value="1"/>
</dbReference>
<proteinExistence type="predicted"/>
<name>F2NRG9_TRES6</name>
<reference evidence="4" key="2">
    <citation type="submission" date="2011-04" db="EMBL/GenBank/DDBJ databases">
        <title>The complete genome of chromosome of Treponema succinifaciens DSM 2489.</title>
        <authorList>
            <person name="Lucas S."/>
            <person name="Copeland A."/>
            <person name="Lapidus A."/>
            <person name="Bruce D."/>
            <person name="Goodwin L."/>
            <person name="Pitluck S."/>
            <person name="Peters L."/>
            <person name="Kyrpides N."/>
            <person name="Mavromatis K."/>
            <person name="Ivanova N."/>
            <person name="Ovchinnikova G."/>
            <person name="Teshima H."/>
            <person name="Detter J.C."/>
            <person name="Tapia R."/>
            <person name="Han C."/>
            <person name="Land M."/>
            <person name="Hauser L."/>
            <person name="Markowitz V."/>
            <person name="Cheng J.-F."/>
            <person name="Hugenholtz P."/>
            <person name="Woyke T."/>
            <person name="Wu D."/>
            <person name="Gronow S."/>
            <person name="Wellnitz S."/>
            <person name="Brambilla E."/>
            <person name="Klenk H.-P."/>
            <person name="Eisen J.A."/>
        </authorList>
    </citation>
    <scope>NUCLEOTIDE SEQUENCE [LARGE SCALE GENOMIC DNA]</scope>
    <source>
        <strain evidence="4">ATCC 33096 / DSM 2489 / 6091</strain>
    </source>
</reference>
<organism evidence="3 4">
    <name type="scientific">Treponema succinifaciens (strain ATCC 33096 / DSM 2489 / 6091)</name>
    <dbReference type="NCBI Taxonomy" id="869209"/>
    <lineage>
        <taxon>Bacteria</taxon>
        <taxon>Pseudomonadati</taxon>
        <taxon>Spirochaetota</taxon>
        <taxon>Spirochaetia</taxon>
        <taxon>Spirochaetales</taxon>
        <taxon>Treponemataceae</taxon>
        <taxon>Treponema</taxon>
    </lineage>
</organism>
<dbReference type="InterPro" id="IPR014001">
    <property type="entry name" value="Helicase_ATP-bd"/>
</dbReference>
<dbReference type="PANTHER" id="PTHR47396">
    <property type="entry name" value="TYPE I RESTRICTION ENZYME ECOKI R PROTEIN"/>
    <property type="match status" value="1"/>
</dbReference>
<dbReference type="SMART" id="SM00487">
    <property type="entry name" value="DEXDc"/>
    <property type="match status" value="1"/>
</dbReference>
<protein>
    <submittedName>
        <fullName evidence="3">Type III restriction protein res subunit</fullName>
    </submittedName>
</protein>
<dbReference type="InterPro" id="IPR054347">
    <property type="entry name" value="TOTE_primase"/>
</dbReference>
<dbReference type="KEGG" id="tsu:Tresu_0570"/>
<dbReference type="HOGENOM" id="CLU_011771_1_0_12"/>
<dbReference type="InterPro" id="IPR025202">
    <property type="entry name" value="PLD-like_dom"/>
</dbReference>
<keyword evidence="4" id="KW-1185">Reference proteome</keyword>
<evidence type="ECO:0000313" key="3">
    <source>
        <dbReference type="EMBL" id="AEB13511.1"/>
    </source>
</evidence>
<dbReference type="InterPro" id="IPR001650">
    <property type="entry name" value="Helicase_C-like"/>
</dbReference>
<dbReference type="InterPro" id="IPR050742">
    <property type="entry name" value="Helicase_Restrict-Modif_Enz"/>
</dbReference>
<dbReference type="SUPFAM" id="SSF56024">
    <property type="entry name" value="Phospholipase D/nuclease"/>
    <property type="match status" value="1"/>
</dbReference>
<dbReference type="GO" id="GO:0016787">
    <property type="term" value="F:hydrolase activity"/>
    <property type="evidence" value="ECO:0007669"/>
    <property type="project" value="InterPro"/>
</dbReference>
<dbReference type="CDD" id="cd17926">
    <property type="entry name" value="DEXHc_RE"/>
    <property type="match status" value="1"/>
</dbReference>
<dbReference type="Pfam" id="PF00271">
    <property type="entry name" value="Helicase_C"/>
    <property type="match status" value="1"/>
</dbReference>